<sequence>MVSMMFVKKVELDVDAHRPEAFPEPLEGEIIFAGRSNVGKSSLLNAVFGKEMARTSSEPGKTRSLLFFKVNDLYYFIDFPGYGYAKTSKVERMKWQSLIDAYFSAKRQINAIVLLIDSRIPDQRSDLEAFDFFKNMGDVLLVLTKTDKLKNAEIEKKIKIVEKDFWGARKILPVSVLRKDGLKDLDGALEEFLKS</sequence>
<dbReference type="EMBL" id="DTPE01000268">
    <property type="protein sequence ID" value="HGE75787.1"/>
    <property type="molecule type" value="Genomic_DNA"/>
</dbReference>
<evidence type="ECO:0000256" key="7">
    <source>
        <dbReference type="ARBA" id="ARBA00023134"/>
    </source>
</evidence>
<dbReference type="PANTHER" id="PTHR11649:SF13">
    <property type="entry name" value="ENGB-TYPE G DOMAIN-CONTAINING PROTEIN"/>
    <property type="match status" value="1"/>
</dbReference>
<evidence type="ECO:0000256" key="4">
    <source>
        <dbReference type="ARBA" id="ARBA00022723"/>
    </source>
</evidence>
<evidence type="ECO:0000256" key="5">
    <source>
        <dbReference type="ARBA" id="ARBA00022741"/>
    </source>
</evidence>
<evidence type="ECO:0000256" key="2">
    <source>
        <dbReference type="ARBA" id="ARBA00009638"/>
    </source>
</evidence>
<dbReference type="Pfam" id="PF01926">
    <property type="entry name" value="MMR_HSR1"/>
    <property type="match status" value="1"/>
</dbReference>
<dbReference type="GO" id="GO:0046872">
    <property type="term" value="F:metal ion binding"/>
    <property type="evidence" value="ECO:0007669"/>
    <property type="project" value="UniProtKB-KW"/>
</dbReference>
<keyword evidence="4" id="KW-0479">Metal-binding</keyword>
<keyword evidence="6" id="KW-0460">Magnesium</keyword>
<dbReference type="AlphaFoldDB" id="A0A7V3RFU2"/>
<dbReference type="GO" id="GO:0000917">
    <property type="term" value="P:division septum assembly"/>
    <property type="evidence" value="ECO:0007669"/>
    <property type="project" value="UniProtKB-KW"/>
</dbReference>
<reference evidence="12" key="1">
    <citation type="journal article" date="2020" name="mSystems">
        <title>Genome- and Community-Level Interaction Insights into Carbon Utilization and Element Cycling Functions of Hydrothermarchaeota in Hydrothermal Sediment.</title>
        <authorList>
            <person name="Zhou Z."/>
            <person name="Liu Y."/>
            <person name="Xu W."/>
            <person name="Pan J."/>
            <person name="Luo Z.H."/>
            <person name="Li M."/>
        </authorList>
    </citation>
    <scope>NUCLEOTIDE SEQUENCE [LARGE SCALE GENOMIC DNA]</scope>
    <source>
        <strain evidence="12">SpSt-966</strain>
    </source>
</reference>
<gene>
    <name evidence="10" type="primary">engB</name>
    <name evidence="12" type="ORF">ENX73_06670</name>
</gene>
<keyword evidence="8 10" id="KW-0717">Septation</keyword>
<dbReference type="PROSITE" id="PS51706">
    <property type="entry name" value="G_ENGB"/>
    <property type="match status" value="1"/>
</dbReference>
<evidence type="ECO:0000256" key="8">
    <source>
        <dbReference type="ARBA" id="ARBA00023210"/>
    </source>
</evidence>
<proteinExistence type="inferred from homology"/>
<keyword evidence="3 10" id="KW-0132">Cell division</keyword>
<evidence type="ECO:0000259" key="11">
    <source>
        <dbReference type="PROSITE" id="PS51706"/>
    </source>
</evidence>
<feature type="domain" description="EngB-type G" evidence="11">
    <location>
        <begin position="26"/>
        <end position="195"/>
    </location>
</feature>
<evidence type="ECO:0000256" key="9">
    <source>
        <dbReference type="ARBA" id="ARBA00023306"/>
    </source>
</evidence>
<name>A0A7V3RFU2_9BACT</name>
<comment type="similarity">
    <text evidence="2 10">Belongs to the TRAFAC class TrmE-Era-EngA-EngB-Septin-like GTPase superfamily. EngB GTPase family.</text>
</comment>
<dbReference type="InterPro" id="IPR006073">
    <property type="entry name" value="GTP-bd"/>
</dbReference>
<dbReference type="Gene3D" id="3.40.50.300">
    <property type="entry name" value="P-loop containing nucleotide triphosphate hydrolases"/>
    <property type="match status" value="1"/>
</dbReference>
<dbReference type="GO" id="GO:0005829">
    <property type="term" value="C:cytosol"/>
    <property type="evidence" value="ECO:0007669"/>
    <property type="project" value="TreeGrafter"/>
</dbReference>
<dbReference type="NCBIfam" id="TIGR03598">
    <property type="entry name" value="GTPase_YsxC"/>
    <property type="match status" value="1"/>
</dbReference>
<dbReference type="SUPFAM" id="SSF52540">
    <property type="entry name" value="P-loop containing nucleoside triphosphate hydrolases"/>
    <property type="match status" value="1"/>
</dbReference>
<comment type="function">
    <text evidence="10">Necessary for normal cell division and for the maintenance of normal septation.</text>
</comment>
<keyword evidence="5 10" id="KW-0547">Nucleotide-binding</keyword>
<protein>
    <recommendedName>
        <fullName evidence="10">Probable GTP-binding protein EngB</fullName>
    </recommendedName>
</protein>
<dbReference type="HAMAP" id="MF_00321">
    <property type="entry name" value="GTPase_EngB"/>
    <property type="match status" value="1"/>
</dbReference>
<dbReference type="GO" id="GO:0005525">
    <property type="term" value="F:GTP binding"/>
    <property type="evidence" value="ECO:0007669"/>
    <property type="project" value="UniProtKB-UniRule"/>
</dbReference>
<evidence type="ECO:0000256" key="6">
    <source>
        <dbReference type="ARBA" id="ARBA00022842"/>
    </source>
</evidence>
<evidence type="ECO:0000256" key="1">
    <source>
        <dbReference type="ARBA" id="ARBA00001946"/>
    </source>
</evidence>
<organism evidence="12">
    <name type="scientific">Mesoaciditoga lauensis</name>
    <dbReference type="NCBI Taxonomy" id="1495039"/>
    <lineage>
        <taxon>Bacteria</taxon>
        <taxon>Thermotogati</taxon>
        <taxon>Thermotogota</taxon>
        <taxon>Thermotogae</taxon>
        <taxon>Mesoaciditogales</taxon>
        <taxon>Mesoaciditogaceae</taxon>
        <taxon>Mesoaciditoga</taxon>
    </lineage>
</organism>
<keyword evidence="9 10" id="KW-0131">Cell cycle</keyword>
<evidence type="ECO:0000313" key="12">
    <source>
        <dbReference type="EMBL" id="HGE75787.1"/>
    </source>
</evidence>
<keyword evidence="7 10" id="KW-0342">GTP-binding</keyword>
<comment type="cofactor">
    <cofactor evidence="1">
        <name>Mg(2+)</name>
        <dbReference type="ChEBI" id="CHEBI:18420"/>
    </cofactor>
</comment>
<dbReference type="InterPro" id="IPR027417">
    <property type="entry name" value="P-loop_NTPase"/>
</dbReference>
<dbReference type="PANTHER" id="PTHR11649">
    <property type="entry name" value="MSS1/TRME-RELATED GTP-BINDING PROTEIN"/>
    <property type="match status" value="1"/>
</dbReference>
<dbReference type="InterPro" id="IPR019987">
    <property type="entry name" value="GTP-bd_ribosome_bio_YsxC"/>
</dbReference>
<evidence type="ECO:0000256" key="10">
    <source>
        <dbReference type="HAMAP-Rule" id="MF_00321"/>
    </source>
</evidence>
<comment type="caution">
    <text evidence="12">The sequence shown here is derived from an EMBL/GenBank/DDBJ whole genome shotgun (WGS) entry which is preliminary data.</text>
</comment>
<evidence type="ECO:0000256" key="3">
    <source>
        <dbReference type="ARBA" id="ARBA00022618"/>
    </source>
</evidence>
<dbReference type="InterPro" id="IPR030393">
    <property type="entry name" value="G_ENGB_dom"/>
</dbReference>
<accession>A0A7V3RFU2</accession>
<dbReference type="CDD" id="cd01876">
    <property type="entry name" value="YihA_EngB"/>
    <property type="match status" value="1"/>
</dbReference>